<dbReference type="InterPro" id="IPR004761">
    <property type="entry name" value="Spore_GerAB"/>
</dbReference>
<sequence>MKLHTQKPNQQSISILSGAYILLGVQGGFFVITLPTLITNEAGKISWLLLLVTGSWILFTMIGLAKLAGARGMSWKELNQAAFGRIAGFAIGAVWFLSLLFTNAYIIQKYARLLNLYDFPNTQPLLYTILMSLAALFAVWGGLHAISGIFMVSMGLQLLLLVASFIFVIPFIDLKYITPLTLMEIDHPIRAIIYSFAGFSGLETGVLFLQAMKKENKLGNVRMFAWVSGISLILQLFLVEICMSVYGFELLETTQFSTITMMRLVRLPFIEQVDQFAVGLLFLRFLPIASLYLWSCTEVFRNLVFRSIPYSIHLLLQGTVLLAIGLMFMSIQISKQIDMLVVILSAGWFVIYAPLLLLLAWLRTRKRK</sequence>
<dbReference type="GO" id="GO:0009847">
    <property type="term" value="P:spore germination"/>
    <property type="evidence" value="ECO:0007669"/>
    <property type="project" value="InterPro"/>
</dbReference>
<evidence type="ECO:0000256" key="7">
    <source>
        <dbReference type="ARBA" id="ARBA00023136"/>
    </source>
</evidence>
<evidence type="ECO:0000313" key="11">
    <source>
        <dbReference type="Proteomes" id="UP001220962"/>
    </source>
</evidence>
<reference evidence="9 12" key="1">
    <citation type="submission" date="2023-02" db="EMBL/GenBank/DDBJ databases">
        <title>Pathogen: clinical or host-associated sample.</title>
        <authorList>
            <person name="Hergert J."/>
            <person name="Casey R."/>
            <person name="Wagner J."/>
            <person name="Young E.L."/>
            <person name="Oakeson K.F."/>
        </authorList>
    </citation>
    <scope>NUCLEOTIDE SEQUENCE</scope>
    <source>
        <strain evidence="10 12">2022CK-00829</strain>
        <strain evidence="9">2022CK-00830</strain>
    </source>
</reference>
<dbReference type="GO" id="GO:0016020">
    <property type="term" value="C:membrane"/>
    <property type="evidence" value="ECO:0007669"/>
    <property type="project" value="UniProtKB-SubCell"/>
</dbReference>
<gene>
    <name evidence="9" type="ORF">PUW23_15745</name>
    <name evidence="10" type="ORF">PUW25_15570</name>
</gene>
<dbReference type="Pfam" id="PF03845">
    <property type="entry name" value="Spore_permease"/>
    <property type="match status" value="1"/>
</dbReference>
<proteinExistence type="inferred from homology"/>
<dbReference type="RefSeq" id="WP_047910530.1">
    <property type="nucleotide sequence ID" value="NZ_CP118101.1"/>
</dbReference>
<dbReference type="Proteomes" id="UP001221519">
    <property type="component" value="Chromosome"/>
</dbReference>
<dbReference type="Proteomes" id="UP001220962">
    <property type="component" value="Chromosome"/>
</dbReference>
<keyword evidence="3" id="KW-0813">Transport</keyword>
<keyword evidence="12" id="KW-1185">Reference proteome</keyword>
<feature type="transmembrane region" description="Helical" evidence="8">
    <location>
        <begin position="125"/>
        <end position="143"/>
    </location>
</feature>
<evidence type="ECO:0000256" key="6">
    <source>
        <dbReference type="ARBA" id="ARBA00022989"/>
    </source>
</evidence>
<evidence type="ECO:0000256" key="2">
    <source>
        <dbReference type="ARBA" id="ARBA00007998"/>
    </source>
</evidence>
<evidence type="ECO:0000256" key="5">
    <source>
        <dbReference type="ARBA" id="ARBA00022692"/>
    </source>
</evidence>
<feature type="transmembrane region" description="Helical" evidence="8">
    <location>
        <begin position="45"/>
        <end position="65"/>
    </location>
</feature>
<dbReference type="EMBL" id="CP118108">
    <property type="protein sequence ID" value="WDI00700.1"/>
    <property type="molecule type" value="Genomic_DNA"/>
</dbReference>
<organism evidence="9 11">
    <name type="scientific">Paenibacillus urinalis</name>
    <dbReference type="NCBI Taxonomy" id="521520"/>
    <lineage>
        <taxon>Bacteria</taxon>
        <taxon>Bacillati</taxon>
        <taxon>Bacillota</taxon>
        <taxon>Bacilli</taxon>
        <taxon>Bacillales</taxon>
        <taxon>Paenibacillaceae</taxon>
        <taxon>Paenibacillus</taxon>
    </lineage>
</organism>
<evidence type="ECO:0000256" key="4">
    <source>
        <dbReference type="ARBA" id="ARBA00022544"/>
    </source>
</evidence>
<evidence type="ECO:0000313" key="9">
    <source>
        <dbReference type="EMBL" id="WDH80986.1"/>
    </source>
</evidence>
<feature type="transmembrane region" description="Helical" evidence="8">
    <location>
        <begin position="192"/>
        <end position="212"/>
    </location>
</feature>
<keyword evidence="6 8" id="KW-1133">Transmembrane helix</keyword>
<feature type="transmembrane region" description="Helical" evidence="8">
    <location>
        <begin position="12"/>
        <end position="33"/>
    </location>
</feature>
<protein>
    <submittedName>
        <fullName evidence="9">GerAB/ArcD/ProY family transporter</fullName>
    </submittedName>
</protein>
<feature type="transmembrane region" description="Helical" evidence="8">
    <location>
        <begin position="339"/>
        <end position="362"/>
    </location>
</feature>
<keyword evidence="5 8" id="KW-0812">Transmembrane</keyword>
<comment type="similarity">
    <text evidence="2">Belongs to the amino acid-polyamine-organocation (APC) superfamily. Spore germination protein (SGP) (TC 2.A.3.9) family.</text>
</comment>
<evidence type="ECO:0000313" key="12">
    <source>
        <dbReference type="Proteomes" id="UP001221519"/>
    </source>
</evidence>
<keyword evidence="4" id="KW-0309">Germination</keyword>
<feature type="transmembrane region" description="Helical" evidence="8">
    <location>
        <begin position="314"/>
        <end position="333"/>
    </location>
</feature>
<comment type="subcellular location">
    <subcellularLocation>
        <location evidence="1">Membrane</location>
        <topology evidence="1">Multi-pass membrane protein</topology>
    </subcellularLocation>
</comment>
<evidence type="ECO:0000313" key="10">
    <source>
        <dbReference type="EMBL" id="WDI00700.1"/>
    </source>
</evidence>
<feature type="transmembrane region" description="Helical" evidence="8">
    <location>
        <begin position="276"/>
        <end position="294"/>
    </location>
</feature>
<accession>A0AAX3MV38</accession>
<evidence type="ECO:0000256" key="8">
    <source>
        <dbReference type="SAM" id="Phobius"/>
    </source>
</evidence>
<dbReference type="AlphaFoldDB" id="A0AAX3MV38"/>
<dbReference type="PANTHER" id="PTHR34975">
    <property type="entry name" value="SPORE GERMINATION PROTEIN A2"/>
    <property type="match status" value="1"/>
</dbReference>
<feature type="transmembrane region" description="Helical" evidence="8">
    <location>
        <begin position="86"/>
        <end position="105"/>
    </location>
</feature>
<evidence type="ECO:0000256" key="3">
    <source>
        <dbReference type="ARBA" id="ARBA00022448"/>
    </source>
</evidence>
<dbReference type="EMBL" id="CP118101">
    <property type="protein sequence ID" value="WDH80986.1"/>
    <property type="molecule type" value="Genomic_DNA"/>
</dbReference>
<dbReference type="PANTHER" id="PTHR34975:SF2">
    <property type="entry name" value="SPORE GERMINATION PROTEIN A2"/>
    <property type="match status" value="1"/>
</dbReference>
<name>A0AAX3MV38_9BACL</name>
<feature type="transmembrane region" description="Helical" evidence="8">
    <location>
        <begin position="224"/>
        <end position="248"/>
    </location>
</feature>
<keyword evidence="7 8" id="KW-0472">Membrane</keyword>
<feature type="transmembrane region" description="Helical" evidence="8">
    <location>
        <begin position="150"/>
        <end position="172"/>
    </location>
</feature>
<evidence type="ECO:0000256" key="1">
    <source>
        <dbReference type="ARBA" id="ARBA00004141"/>
    </source>
</evidence>